<reference evidence="1" key="1">
    <citation type="submission" date="2020-05" db="EMBL/GenBank/DDBJ databases">
        <title>Large-scale comparative analyses of tick genomes elucidate their genetic diversity and vector capacities.</title>
        <authorList>
            <person name="Jia N."/>
            <person name="Wang J."/>
            <person name="Shi W."/>
            <person name="Du L."/>
            <person name="Sun Y."/>
            <person name="Zhan W."/>
            <person name="Jiang J."/>
            <person name="Wang Q."/>
            <person name="Zhang B."/>
            <person name="Ji P."/>
            <person name="Sakyi L.B."/>
            <person name="Cui X."/>
            <person name="Yuan T."/>
            <person name="Jiang B."/>
            <person name="Yang W."/>
            <person name="Lam T.T.-Y."/>
            <person name="Chang Q."/>
            <person name="Ding S."/>
            <person name="Wang X."/>
            <person name="Zhu J."/>
            <person name="Ruan X."/>
            <person name="Zhao L."/>
            <person name="Wei J."/>
            <person name="Que T."/>
            <person name="Du C."/>
            <person name="Cheng J."/>
            <person name="Dai P."/>
            <person name="Han X."/>
            <person name="Huang E."/>
            <person name="Gao Y."/>
            <person name="Liu J."/>
            <person name="Shao H."/>
            <person name="Ye R."/>
            <person name="Li L."/>
            <person name="Wei W."/>
            <person name="Wang X."/>
            <person name="Wang C."/>
            <person name="Yang T."/>
            <person name="Huo Q."/>
            <person name="Li W."/>
            <person name="Guo W."/>
            <person name="Chen H."/>
            <person name="Zhou L."/>
            <person name="Ni X."/>
            <person name="Tian J."/>
            <person name="Zhou Y."/>
            <person name="Sheng Y."/>
            <person name="Liu T."/>
            <person name="Pan Y."/>
            <person name="Xia L."/>
            <person name="Li J."/>
            <person name="Zhao F."/>
            <person name="Cao W."/>
        </authorList>
    </citation>
    <scope>NUCLEOTIDE SEQUENCE</scope>
    <source>
        <strain evidence="1">Hyas-2018</strain>
    </source>
</reference>
<accession>A0ACB7SM80</accession>
<sequence>MYGKVEDPSSRAAYCQFTDMLFPEAVSLSKLYLRAKRGCKLMQNFEVLREALEQVGINREVPVE</sequence>
<dbReference type="EMBL" id="CM023483">
    <property type="protein sequence ID" value="KAH6935828.1"/>
    <property type="molecule type" value="Genomic_DNA"/>
</dbReference>
<proteinExistence type="predicted"/>
<protein>
    <submittedName>
        <fullName evidence="1">Uncharacterized protein</fullName>
    </submittedName>
</protein>
<evidence type="ECO:0000313" key="2">
    <source>
        <dbReference type="Proteomes" id="UP000821845"/>
    </source>
</evidence>
<organism evidence="1 2">
    <name type="scientific">Hyalomma asiaticum</name>
    <name type="common">Tick</name>
    <dbReference type="NCBI Taxonomy" id="266040"/>
    <lineage>
        <taxon>Eukaryota</taxon>
        <taxon>Metazoa</taxon>
        <taxon>Ecdysozoa</taxon>
        <taxon>Arthropoda</taxon>
        <taxon>Chelicerata</taxon>
        <taxon>Arachnida</taxon>
        <taxon>Acari</taxon>
        <taxon>Parasitiformes</taxon>
        <taxon>Ixodida</taxon>
        <taxon>Ixodoidea</taxon>
        <taxon>Ixodidae</taxon>
        <taxon>Hyalomminae</taxon>
        <taxon>Hyalomma</taxon>
    </lineage>
</organism>
<keyword evidence="2" id="KW-1185">Reference proteome</keyword>
<dbReference type="Proteomes" id="UP000821845">
    <property type="component" value="Chromosome 3"/>
</dbReference>
<gene>
    <name evidence="1" type="ORF">HPB50_010336</name>
</gene>
<name>A0ACB7SM80_HYAAI</name>
<evidence type="ECO:0000313" key="1">
    <source>
        <dbReference type="EMBL" id="KAH6935828.1"/>
    </source>
</evidence>
<comment type="caution">
    <text evidence="1">The sequence shown here is derived from an EMBL/GenBank/DDBJ whole genome shotgun (WGS) entry which is preliminary data.</text>
</comment>